<feature type="domain" description="Organic solvent tolerance-like N-terminal" evidence="2">
    <location>
        <begin position="88"/>
        <end position="165"/>
    </location>
</feature>
<reference evidence="3" key="2">
    <citation type="journal article" date="2021" name="PeerJ">
        <title>Extensive microbial diversity within the chicken gut microbiome revealed by metagenomics and culture.</title>
        <authorList>
            <person name="Gilroy R."/>
            <person name="Ravi A."/>
            <person name="Getino M."/>
            <person name="Pursley I."/>
            <person name="Horton D.L."/>
            <person name="Alikhan N.F."/>
            <person name="Baker D."/>
            <person name="Gharbi K."/>
            <person name="Hall N."/>
            <person name="Watson M."/>
            <person name="Adriaenssens E.M."/>
            <person name="Foster-Nyarko E."/>
            <person name="Jarju S."/>
            <person name="Secka A."/>
            <person name="Antonio M."/>
            <person name="Oren A."/>
            <person name="Chaudhuri R.R."/>
            <person name="La Ragione R."/>
            <person name="Hildebrand F."/>
            <person name="Pallen M.J."/>
        </authorList>
    </citation>
    <scope>NUCLEOTIDE SEQUENCE</scope>
    <source>
        <strain evidence="3">CHK152-2871</strain>
    </source>
</reference>
<reference evidence="3" key="1">
    <citation type="submission" date="2020-10" db="EMBL/GenBank/DDBJ databases">
        <authorList>
            <person name="Gilroy R."/>
        </authorList>
    </citation>
    <scope>NUCLEOTIDE SEQUENCE</scope>
    <source>
        <strain evidence="3">CHK152-2871</strain>
    </source>
</reference>
<dbReference type="AlphaFoldDB" id="A0A9D1JYB9"/>
<gene>
    <name evidence="3" type="ORF">IAA86_08005</name>
</gene>
<evidence type="ECO:0000313" key="4">
    <source>
        <dbReference type="Proteomes" id="UP000886865"/>
    </source>
</evidence>
<protein>
    <submittedName>
        <fullName evidence="3">LPS-assembly protein LptD</fullName>
    </submittedName>
</protein>
<dbReference type="Proteomes" id="UP000886865">
    <property type="component" value="Unassembled WGS sequence"/>
</dbReference>
<evidence type="ECO:0000313" key="3">
    <source>
        <dbReference type="EMBL" id="HIS74946.1"/>
    </source>
</evidence>
<name>A0A9D1JYB9_9BACT</name>
<comment type="caution">
    <text evidence="3">The sequence shown here is derived from an EMBL/GenBank/DDBJ whole genome shotgun (WGS) entry which is preliminary data.</text>
</comment>
<feature type="compositionally biased region" description="Basic and acidic residues" evidence="1">
    <location>
        <begin position="56"/>
        <end position="82"/>
    </location>
</feature>
<feature type="region of interest" description="Disordered" evidence="1">
    <location>
        <begin position="56"/>
        <end position="88"/>
    </location>
</feature>
<dbReference type="InterPro" id="IPR005653">
    <property type="entry name" value="OstA-like_N"/>
</dbReference>
<sequence length="631" mass="72199">MSAPTVDPNKVQQEVVEKTDVNFGGIKQEELYEGPGVEVPNLIDVIKEKVQEKQEIQEEKAITPDEAAKIDSKKAKEQKEELSAQTSKQNLTLDADEMEYFEDRNEIEARGHVKIVTYPEKTTLSADKAIYNRDTNIIRLFDNVILDKNGSTLKGDFMSINLNEENVLMNEPTGVMGMMTIRAQEGYAYANEIQMLNGDTELAKNVDLTLQSKGFGYYDQDIVQDELVTMDLKKKRSEPLKIKTKEIIIESKRDHDTVTLKDAEIYYKKFKIATAHSAEILTDKNHAFIETNLPEVGMIRDFGTYFGWGYATEVPFGGTLKLMPALVYDSGIGIGGIARYRSKRNLIEAAYATSSENFIVRGKYQFNDNWYIDYGRHAYFDEWFFGRRQPGYMAQLVYDKAYRIKDLDATFKQRFSGGYVTDYGLEEKDNRFGTARFRWQAELSKLLFEKRNDEQDMYIRTYAYAQTGATLYGTGDVTGVVRFGPSVQTRVKNWGSRISYGMAGVHGVSPLVFDQYIYGKQFISIDENIRLGKYLALGYQGTISILRDNPDKDLLTENKFYVVAGPEDIKVAFSYDTYRERALFDVLFMVGKDNSKIKYDKLTIKNPDKAGKQTSAFENLKYYRVKVPEDI</sequence>
<accession>A0A9D1JYB9</accession>
<dbReference type="Gene3D" id="2.60.450.10">
    <property type="entry name" value="Lipopolysaccharide (LPS) transport protein A like domain"/>
    <property type="match status" value="1"/>
</dbReference>
<evidence type="ECO:0000256" key="1">
    <source>
        <dbReference type="SAM" id="MobiDB-lite"/>
    </source>
</evidence>
<organism evidence="3 4">
    <name type="scientific">Candidatus Galligastranaerophilus intestinavium</name>
    <dbReference type="NCBI Taxonomy" id="2840836"/>
    <lineage>
        <taxon>Bacteria</taxon>
        <taxon>Candidatus Galligastranaerophilus</taxon>
    </lineage>
</organism>
<dbReference type="EMBL" id="DVJQ01000068">
    <property type="protein sequence ID" value="HIS74946.1"/>
    <property type="molecule type" value="Genomic_DNA"/>
</dbReference>
<dbReference type="Pfam" id="PF03968">
    <property type="entry name" value="LptD_N"/>
    <property type="match status" value="1"/>
</dbReference>
<proteinExistence type="predicted"/>
<evidence type="ECO:0000259" key="2">
    <source>
        <dbReference type="Pfam" id="PF03968"/>
    </source>
</evidence>